<sequence>MTIAFPNLNIEETKSPNDEKHYRLLTLPNGLEVLLMQNITPSTDDEEMDESENEDDDEEESEEEEESDEEDEESDEEDEEGEPMRAPRKAGACLTVGVGSFAEPPELGGLAHYLEHMLFMGSQKYPDENEFEDFLSAHGGYSNGETDVERTSYMFEVGPKHLEIALDMFAQFFVAPLMKADAMERELLAIESEFSRASQDDMIRYEQVLCTTAKPNHPYHRFNWGNTKSLKTIPESQKIDVRAAILDFYNTYYSANIMKLVVCGEEELDVLENYVRNSFTGIANKNVTPISYKNLELPLQGGSLVSIKPLKDAHILHLHWALPPLVGYHRFKPAEYVAAILGHESEGSILYHLKQKGWASSVSAGVTETHGYDYGTFGCIFTIEIKLTLQGLAEFEQIVLVVFQFLNMMAQSPLPSWIFEEHKIMSQVSFRFQEEHDVIEQCEELAAFMQDMFEIPAEDLLSYEVLKGDFDASIIQSLVLNHLNVTNLRIHIASSSYLPGDKWSEEPWFGVQYKQEALPVKLLHLWEAPGLNSALHYQNVNPFIPQNLELVEIPEAFNDPRELYRSDKVVLFYAPDSEFMTPRAFIMLHFDLPAIAKSPDAVVISDLYLRMVKDSLNAYAYQAQEAQLSYVLHVKEGSGFEFHIGGFSDKLMELVNVITKTLATFTLNNALLEKSRFNVIKEELVRSYKNVLHKPQAKAKYLRLQLIEKSTVPLASLISALEAVQFQHLLDFAVHSKKLWAGGSITSFVHGNIKANEAVAMAKALEMTFGPQFISNGKPISVPKLIHVLPKQIERSITIRDESANGDEVNTVAELYFQIGNHSVTTLAIADLIEQTMQEPLFDTLRTKQQLGYEVSCTVRVTQGILGFGVKVVSASTPSSAILSSINSFLNDFENTLKTMDQEKFHDHVVAQIHEKQEPDTNLFAKTSRFWTEIHSKRYAFDLNEQLVKWFESQECSLDTITKLYKKWFLSDQARKLTVLIIGKKSSSTLEGNENNTLDAIDSDGINPLKVRLPCYPLRLNIPQV</sequence>
<gene>
    <name evidence="13" type="ORF">THRCLA_00606</name>
</gene>
<evidence type="ECO:0000259" key="11">
    <source>
        <dbReference type="Pfam" id="PF16187"/>
    </source>
</evidence>
<evidence type="ECO:0000256" key="8">
    <source>
        <dbReference type="SAM" id="MobiDB-lite"/>
    </source>
</evidence>
<keyword evidence="6" id="KW-0482">Metalloprotease</keyword>
<dbReference type="PROSITE" id="PS00143">
    <property type="entry name" value="INSULINASE"/>
    <property type="match status" value="1"/>
</dbReference>
<evidence type="ECO:0000256" key="7">
    <source>
        <dbReference type="RuleBase" id="RU004447"/>
    </source>
</evidence>
<dbReference type="GO" id="GO:0006508">
    <property type="term" value="P:proteolysis"/>
    <property type="evidence" value="ECO:0007669"/>
    <property type="project" value="UniProtKB-KW"/>
</dbReference>
<dbReference type="Pfam" id="PF00675">
    <property type="entry name" value="Peptidase_M16"/>
    <property type="match status" value="1"/>
</dbReference>
<dbReference type="GO" id="GO:0005737">
    <property type="term" value="C:cytoplasm"/>
    <property type="evidence" value="ECO:0007669"/>
    <property type="project" value="UniProtKB-ARBA"/>
</dbReference>
<dbReference type="Pfam" id="PF22456">
    <property type="entry name" value="PqqF-like_C_4"/>
    <property type="match status" value="1"/>
</dbReference>
<comment type="caution">
    <text evidence="13">The sequence shown here is derived from an EMBL/GenBank/DDBJ whole genome shotgun (WGS) entry which is preliminary data.</text>
</comment>
<dbReference type="InterPro" id="IPR050626">
    <property type="entry name" value="Peptidase_M16"/>
</dbReference>
<keyword evidence="2" id="KW-0645">Protease</keyword>
<feature type="domain" description="Peptidase M16 N-terminal" evidence="9">
    <location>
        <begin position="89"/>
        <end position="214"/>
    </location>
</feature>
<evidence type="ECO:0000259" key="10">
    <source>
        <dbReference type="Pfam" id="PF05193"/>
    </source>
</evidence>
<feature type="region of interest" description="Disordered" evidence="8">
    <location>
        <begin position="1"/>
        <end position="90"/>
    </location>
</feature>
<dbReference type="GO" id="GO:0004222">
    <property type="term" value="F:metalloendopeptidase activity"/>
    <property type="evidence" value="ECO:0007669"/>
    <property type="project" value="InterPro"/>
</dbReference>
<dbReference type="STRING" id="74557.A0A1W0ABJ9"/>
<feature type="domain" description="Coenzyme PQQ synthesis protein F-like C-terminal lobe" evidence="12">
    <location>
        <begin position="832"/>
        <end position="931"/>
    </location>
</feature>
<keyword evidence="5" id="KW-0862">Zinc</keyword>
<feature type="compositionally biased region" description="Basic and acidic residues" evidence="8">
    <location>
        <begin position="11"/>
        <end position="22"/>
    </location>
</feature>
<dbReference type="InterPro" id="IPR007863">
    <property type="entry name" value="Peptidase_M16_C"/>
</dbReference>
<dbReference type="InterPro" id="IPR032632">
    <property type="entry name" value="Peptidase_M16_M"/>
</dbReference>
<accession>A0A1W0ABJ9</accession>
<organism evidence="13 14">
    <name type="scientific">Thraustotheca clavata</name>
    <dbReference type="NCBI Taxonomy" id="74557"/>
    <lineage>
        <taxon>Eukaryota</taxon>
        <taxon>Sar</taxon>
        <taxon>Stramenopiles</taxon>
        <taxon>Oomycota</taxon>
        <taxon>Saprolegniomycetes</taxon>
        <taxon>Saprolegniales</taxon>
        <taxon>Achlyaceae</taxon>
        <taxon>Thraustotheca</taxon>
    </lineage>
</organism>
<dbReference type="PANTHER" id="PTHR43690">
    <property type="entry name" value="NARDILYSIN"/>
    <property type="match status" value="1"/>
</dbReference>
<dbReference type="Proteomes" id="UP000243217">
    <property type="component" value="Unassembled WGS sequence"/>
</dbReference>
<dbReference type="PANTHER" id="PTHR43690:SF18">
    <property type="entry name" value="INSULIN-DEGRADING ENZYME-RELATED"/>
    <property type="match status" value="1"/>
</dbReference>
<protein>
    <submittedName>
        <fullName evidence="13">Nardilysin</fullName>
    </submittedName>
</protein>
<feature type="compositionally biased region" description="Acidic residues" evidence="8">
    <location>
        <begin position="43"/>
        <end position="81"/>
    </location>
</feature>
<comment type="similarity">
    <text evidence="1 7">Belongs to the peptidase M16 family.</text>
</comment>
<evidence type="ECO:0000256" key="3">
    <source>
        <dbReference type="ARBA" id="ARBA00022723"/>
    </source>
</evidence>
<evidence type="ECO:0000259" key="12">
    <source>
        <dbReference type="Pfam" id="PF22456"/>
    </source>
</evidence>
<dbReference type="GO" id="GO:0046872">
    <property type="term" value="F:metal ion binding"/>
    <property type="evidence" value="ECO:0007669"/>
    <property type="project" value="UniProtKB-KW"/>
</dbReference>
<dbReference type="OrthoDB" id="952271at2759"/>
<evidence type="ECO:0000259" key="9">
    <source>
        <dbReference type="Pfam" id="PF00675"/>
    </source>
</evidence>
<evidence type="ECO:0000313" key="14">
    <source>
        <dbReference type="Proteomes" id="UP000243217"/>
    </source>
</evidence>
<dbReference type="SUPFAM" id="SSF63411">
    <property type="entry name" value="LuxS/MPP-like metallohydrolase"/>
    <property type="match status" value="4"/>
</dbReference>
<dbReference type="FunFam" id="3.30.830.10:FF:000005">
    <property type="entry name" value="nardilysin isoform X1"/>
    <property type="match status" value="1"/>
</dbReference>
<feature type="domain" description="Peptidase M16 C-terminal" evidence="10">
    <location>
        <begin position="242"/>
        <end position="423"/>
    </location>
</feature>
<dbReference type="AlphaFoldDB" id="A0A1W0ABJ9"/>
<keyword evidence="14" id="KW-1185">Reference proteome</keyword>
<evidence type="ECO:0000256" key="1">
    <source>
        <dbReference type="ARBA" id="ARBA00007261"/>
    </source>
</evidence>
<dbReference type="Gene3D" id="3.30.830.10">
    <property type="entry name" value="Metalloenzyme, LuxS/M16 peptidase-like"/>
    <property type="match status" value="4"/>
</dbReference>
<dbReference type="InterPro" id="IPR011765">
    <property type="entry name" value="Pept_M16_N"/>
</dbReference>
<evidence type="ECO:0000313" key="13">
    <source>
        <dbReference type="EMBL" id="OQS07380.1"/>
    </source>
</evidence>
<keyword evidence="3" id="KW-0479">Metal-binding</keyword>
<dbReference type="InterPro" id="IPR011249">
    <property type="entry name" value="Metalloenz_LuxS/M16"/>
</dbReference>
<dbReference type="InterPro" id="IPR001431">
    <property type="entry name" value="Pept_M16_Zn_BS"/>
</dbReference>
<name>A0A1W0ABJ9_9STRA</name>
<feature type="domain" description="Peptidase M16 middle/third" evidence="11">
    <location>
        <begin position="430"/>
        <end position="718"/>
    </location>
</feature>
<keyword evidence="4" id="KW-0378">Hydrolase</keyword>
<evidence type="ECO:0000256" key="6">
    <source>
        <dbReference type="ARBA" id="ARBA00023049"/>
    </source>
</evidence>
<evidence type="ECO:0000256" key="4">
    <source>
        <dbReference type="ARBA" id="ARBA00022801"/>
    </source>
</evidence>
<dbReference type="Pfam" id="PF16187">
    <property type="entry name" value="Peptidase_M16_M"/>
    <property type="match status" value="1"/>
</dbReference>
<proteinExistence type="inferred from homology"/>
<evidence type="ECO:0000256" key="2">
    <source>
        <dbReference type="ARBA" id="ARBA00022670"/>
    </source>
</evidence>
<evidence type="ECO:0000256" key="5">
    <source>
        <dbReference type="ARBA" id="ARBA00022833"/>
    </source>
</evidence>
<reference evidence="13 14" key="1">
    <citation type="journal article" date="2014" name="Genome Biol. Evol.">
        <title>The secreted proteins of Achlya hypogyna and Thraustotheca clavata identify the ancestral oomycete secretome and reveal gene acquisitions by horizontal gene transfer.</title>
        <authorList>
            <person name="Misner I."/>
            <person name="Blouin N."/>
            <person name="Leonard G."/>
            <person name="Richards T.A."/>
            <person name="Lane C.E."/>
        </authorList>
    </citation>
    <scope>NUCLEOTIDE SEQUENCE [LARGE SCALE GENOMIC DNA]</scope>
    <source>
        <strain evidence="13 14">ATCC 34112</strain>
    </source>
</reference>
<dbReference type="Pfam" id="PF05193">
    <property type="entry name" value="Peptidase_M16_C"/>
    <property type="match status" value="1"/>
</dbReference>
<dbReference type="EMBL" id="JNBS01000244">
    <property type="protein sequence ID" value="OQS07380.1"/>
    <property type="molecule type" value="Genomic_DNA"/>
</dbReference>
<dbReference type="InterPro" id="IPR054734">
    <property type="entry name" value="PqqF-like_C_4"/>
</dbReference>